<dbReference type="NCBIfam" id="TIGR02841">
    <property type="entry name" value="spore_YyaC"/>
    <property type="match status" value="1"/>
</dbReference>
<dbReference type="InterPro" id="IPR023430">
    <property type="entry name" value="Pept_HybD-like_dom_sf"/>
</dbReference>
<dbReference type="AlphaFoldDB" id="A0A1I0ZE97"/>
<reference evidence="1 2" key="1">
    <citation type="submission" date="2016-10" db="EMBL/GenBank/DDBJ databases">
        <authorList>
            <person name="de Groot N.N."/>
        </authorList>
    </citation>
    <scope>NUCLEOTIDE SEQUENCE [LARGE SCALE GENOMIC DNA]</scope>
    <source>
        <strain evidence="1 2">DSM 12271</strain>
    </source>
</reference>
<accession>A0A1I0ZE97</accession>
<dbReference type="Pfam" id="PF06866">
    <property type="entry name" value="DUF1256"/>
    <property type="match status" value="1"/>
</dbReference>
<dbReference type="EMBL" id="FOKI01000020">
    <property type="protein sequence ID" value="SFB23702.1"/>
    <property type="molecule type" value="Genomic_DNA"/>
</dbReference>
<evidence type="ECO:0000313" key="2">
    <source>
        <dbReference type="Proteomes" id="UP000198619"/>
    </source>
</evidence>
<dbReference type="RefSeq" id="WP_090041828.1">
    <property type="nucleotide sequence ID" value="NZ_FOKI01000020.1"/>
</dbReference>
<evidence type="ECO:0000313" key="1">
    <source>
        <dbReference type="EMBL" id="SFB23702.1"/>
    </source>
</evidence>
<dbReference type="SUPFAM" id="SSF53163">
    <property type="entry name" value="HybD-like"/>
    <property type="match status" value="1"/>
</dbReference>
<gene>
    <name evidence="1" type="ORF">SAMN04488528_10205</name>
</gene>
<dbReference type="Proteomes" id="UP000198619">
    <property type="component" value="Unassembled WGS sequence"/>
</dbReference>
<sequence>MNKVKVNYTDKLSFYNISFFIKDFIDYNSIIVCIGTDRCIGDCLGPLVGTLLKNKFFPLNVYGTIDSPIHALNIDEKLHEIKKTHPNSTIVAIDACLGDTNSIGEIHARNYSIHPGKGVGKVLPHVGDASIIGIVDSSDNCEIFTSRNIRLSLVFSMAQVIVDSLFHSIYLKELK</sequence>
<protein>
    <submittedName>
        <fullName evidence="1">Putative sporulation protein YyaC</fullName>
    </submittedName>
</protein>
<dbReference type="STRING" id="84698.SAMN04488528_10205"/>
<proteinExistence type="predicted"/>
<keyword evidence="2" id="KW-1185">Reference proteome</keyword>
<dbReference type="OrthoDB" id="9815953at2"/>
<dbReference type="InterPro" id="IPR009665">
    <property type="entry name" value="YyaC"/>
</dbReference>
<name>A0A1I0ZE97_9CLOT</name>
<organism evidence="1 2">
    <name type="scientific">Clostridium frigidicarnis</name>
    <dbReference type="NCBI Taxonomy" id="84698"/>
    <lineage>
        <taxon>Bacteria</taxon>
        <taxon>Bacillati</taxon>
        <taxon>Bacillota</taxon>
        <taxon>Clostridia</taxon>
        <taxon>Eubacteriales</taxon>
        <taxon>Clostridiaceae</taxon>
        <taxon>Clostridium</taxon>
    </lineage>
</organism>